<dbReference type="GO" id="GO:0004803">
    <property type="term" value="F:transposase activity"/>
    <property type="evidence" value="ECO:0007669"/>
    <property type="project" value="InterPro"/>
</dbReference>
<dbReference type="EMBL" id="CP017641">
    <property type="protein sequence ID" value="APZ91791.1"/>
    <property type="molecule type" value="Genomic_DNA"/>
</dbReference>
<feature type="domain" description="Transposase IS801/IS1294" evidence="1">
    <location>
        <begin position="6"/>
        <end position="119"/>
    </location>
</feature>
<evidence type="ECO:0000313" key="2">
    <source>
        <dbReference type="EMBL" id="APZ91791.1"/>
    </source>
</evidence>
<dbReference type="Proteomes" id="UP000187735">
    <property type="component" value="Chromosome"/>
</dbReference>
<organism evidence="4 5">
    <name type="scientific">Fuerstiella marisgermanici</name>
    <dbReference type="NCBI Taxonomy" id="1891926"/>
    <lineage>
        <taxon>Bacteria</taxon>
        <taxon>Pseudomonadati</taxon>
        <taxon>Planctomycetota</taxon>
        <taxon>Planctomycetia</taxon>
        <taxon>Planctomycetales</taxon>
        <taxon>Planctomycetaceae</taxon>
        <taxon>Fuerstiella</taxon>
    </lineage>
</organism>
<dbReference type="Pfam" id="PF04986">
    <property type="entry name" value="Y2_Tnp"/>
    <property type="match status" value="1"/>
</dbReference>
<dbReference type="EMBL" id="CP017641">
    <property type="protein sequence ID" value="APZ91934.1"/>
    <property type="molecule type" value="Genomic_DNA"/>
</dbReference>
<gene>
    <name evidence="2" type="ORF">Fuma_01385</name>
    <name evidence="3" type="ORF">Fuma_01532</name>
    <name evidence="4" type="ORF">Fuma_02591</name>
</gene>
<evidence type="ECO:0000313" key="4">
    <source>
        <dbReference type="EMBL" id="APZ92979.1"/>
    </source>
</evidence>
<evidence type="ECO:0000313" key="5">
    <source>
        <dbReference type="Proteomes" id="UP000187735"/>
    </source>
</evidence>
<proteinExistence type="predicted"/>
<protein>
    <submittedName>
        <fullName evidence="4">Transposase</fullName>
    </submittedName>
</protein>
<dbReference type="KEGG" id="fmr:Fuma_01532"/>
<dbReference type="GO" id="GO:0003677">
    <property type="term" value="F:DNA binding"/>
    <property type="evidence" value="ECO:0007669"/>
    <property type="project" value="InterPro"/>
</dbReference>
<sequence>MTGDWAHLQDKAEFEAFLAPLEKTSWVTYIQPPPTEASQPQDIVKYLARYLTGGPISDARLVNYERGRVTFTARTGSRHGGSDEVEDVELPAQAFVRRWCLHILPRGFTKTRGYGGWSNHHLKRYVAECRRLRQAVDDATTNDTPTAEDVFVETNDEFPGRRCSTCGGELELTERVHRTSWRDIFSGPDCPAWNTFRERPG</sequence>
<dbReference type="AlphaFoldDB" id="A0A1P8WFY7"/>
<dbReference type="GO" id="GO:0006313">
    <property type="term" value="P:DNA transposition"/>
    <property type="evidence" value="ECO:0007669"/>
    <property type="project" value="InterPro"/>
</dbReference>
<dbReference type="EMBL" id="CP017641">
    <property type="protein sequence ID" value="APZ92979.1"/>
    <property type="molecule type" value="Genomic_DNA"/>
</dbReference>
<dbReference type="InterPro" id="IPR007069">
    <property type="entry name" value="Transposase_32"/>
</dbReference>
<dbReference type="PANTHER" id="PTHR37023:SF1">
    <property type="entry name" value="ISSOD25 TRANSPOSASE TNPA_ISSOD25"/>
    <property type="match status" value="1"/>
</dbReference>
<dbReference type="KEGG" id="fmr:Fuma_01385"/>
<dbReference type="KEGG" id="fmr:Fuma_02591"/>
<accession>A0A1P8WFY7</accession>
<dbReference type="OrthoDB" id="246527at2"/>
<dbReference type="STRING" id="1891926.Fuma_01385"/>
<evidence type="ECO:0000259" key="1">
    <source>
        <dbReference type="Pfam" id="PF04986"/>
    </source>
</evidence>
<keyword evidence="5" id="KW-1185">Reference proteome</keyword>
<dbReference type="PANTHER" id="PTHR37023">
    <property type="entry name" value="TRANSPOSASE"/>
    <property type="match status" value="1"/>
</dbReference>
<reference evidence="4 5" key="1">
    <citation type="journal article" date="2016" name="Front. Microbiol.">
        <title>Fuerstia marisgermanicae gen. nov., sp. nov., an Unusual Member of the Phylum Planctomycetes from the German Wadden Sea.</title>
        <authorList>
            <person name="Kohn T."/>
            <person name="Heuer A."/>
            <person name="Jogler M."/>
            <person name="Vollmers J."/>
            <person name="Boedeker C."/>
            <person name="Bunk B."/>
            <person name="Rast P."/>
            <person name="Borchert D."/>
            <person name="Glockner I."/>
            <person name="Freese H.M."/>
            <person name="Klenk H.P."/>
            <person name="Overmann J."/>
            <person name="Kaster A.K."/>
            <person name="Rohde M."/>
            <person name="Wiegand S."/>
            <person name="Jogler C."/>
        </authorList>
    </citation>
    <scope>NUCLEOTIDE SEQUENCE [LARGE SCALE GENOMIC DNA]</scope>
    <source>
        <strain evidence="4 5">NH11</strain>
    </source>
</reference>
<evidence type="ECO:0000313" key="3">
    <source>
        <dbReference type="EMBL" id="APZ91934.1"/>
    </source>
</evidence>
<name>A0A1P8WFY7_9PLAN</name>